<keyword evidence="2" id="KW-0732">Signal</keyword>
<evidence type="ECO:0000256" key="2">
    <source>
        <dbReference type="SAM" id="SignalP"/>
    </source>
</evidence>
<evidence type="ECO:0000256" key="1">
    <source>
        <dbReference type="SAM" id="Coils"/>
    </source>
</evidence>
<feature type="chain" id="PRO_5030689174" evidence="2">
    <location>
        <begin position="24"/>
        <end position="718"/>
    </location>
</feature>
<accession>A0A7S1PNG7</accession>
<keyword evidence="1" id="KW-0175">Coiled coil</keyword>
<proteinExistence type="predicted"/>
<name>A0A7S1PNG7_ALECA</name>
<feature type="signal peptide" evidence="2">
    <location>
        <begin position="1"/>
        <end position="23"/>
    </location>
</feature>
<reference evidence="3" key="1">
    <citation type="submission" date="2021-01" db="EMBL/GenBank/DDBJ databases">
        <authorList>
            <person name="Corre E."/>
            <person name="Pelletier E."/>
            <person name="Niang G."/>
            <person name="Scheremetjew M."/>
            <person name="Finn R."/>
            <person name="Kale V."/>
            <person name="Holt S."/>
            <person name="Cochrane G."/>
            <person name="Meng A."/>
            <person name="Brown T."/>
            <person name="Cohen L."/>
        </authorList>
    </citation>
    <scope>NUCLEOTIDE SEQUENCE</scope>
    <source>
        <strain evidence="3">OF101</strain>
    </source>
</reference>
<feature type="coiled-coil region" evidence="1">
    <location>
        <begin position="467"/>
        <end position="511"/>
    </location>
</feature>
<sequence length="718" mass="76699">MQSLSAFPLSLLLLAACLPATEAARARAAAQVDPLSKVVQLLDSLTSKIQKEGEAEEKAYKEFVEWCEDASRNKGFEIKTATAKKEDLEAAMTKSSGDSTAASSKIEELAAGIASGEGDLKAATAVREKEAADFASNDAELLDVIDTVGRAITVLEREMAKNPAAFAQLSSSNLRGLLGSLNAVIDAASFSSADKQKLLGLVQAKEGAEADDEDFGAPAAATYKSHSSNIIEVLEDMKEKAEEQLSDLRKAETSAKHNYAMLKQSLEDQKAADTKDFQEQKLAKSAADESQATAQGDLATTVKDLADSKSALDMANSNCMQTAADHEATVKAREEELKVIAEAKEVLSKSTSGAVSQTYSLLAVESHTVSSLRTRADLANAEVINLVKKLAKEQHSAALAQLASRISAVMRFGAGAGEDPFAKVKGLVQDLIAKLQAEAGSEATEKAYCDEQLAKTEEKKGELGFDISKLTAKIDQAAAKSASLKGEVKQLQEELAILAKEQADMDAVRREAHAAFVQAKADLEQGLTGVRKALSVLREYYGGAAAAAMLQSTGASADDQPAMPEQHSKATGAGSSIVGLLEVIESDFAKNLAAEDTAEDSAAVEYEKMSQQNKVTNTLKTQDVKYKTKESNSLDKNIADLTADRDTSDAELSAVLEYYAKVKERCIAKPETYEARKQRRVAEIKGLKEALTILEDEVALMQRGKRGLRNHFLGLNGQ</sequence>
<gene>
    <name evidence="3" type="ORF">ACAT0790_LOCUS4354</name>
</gene>
<evidence type="ECO:0000313" key="3">
    <source>
        <dbReference type="EMBL" id="CAD9094437.1"/>
    </source>
</evidence>
<protein>
    <submittedName>
        <fullName evidence="3">Uncharacterized protein</fullName>
    </submittedName>
</protein>
<organism evidence="3">
    <name type="scientific">Alexandrium catenella</name>
    <name type="common">Red tide dinoflagellate</name>
    <name type="synonym">Gonyaulax catenella</name>
    <dbReference type="NCBI Taxonomy" id="2925"/>
    <lineage>
        <taxon>Eukaryota</taxon>
        <taxon>Sar</taxon>
        <taxon>Alveolata</taxon>
        <taxon>Dinophyceae</taxon>
        <taxon>Gonyaulacales</taxon>
        <taxon>Pyrocystaceae</taxon>
        <taxon>Alexandrium</taxon>
    </lineage>
</organism>
<dbReference type="AlphaFoldDB" id="A0A7S1PNG7"/>
<dbReference type="EMBL" id="HBGE01007229">
    <property type="protein sequence ID" value="CAD9094437.1"/>
    <property type="molecule type" value="Transcribed_RNA"/>
</dbReference>
<feature type="coiled-coil region" evidence="1">
    <location>
        <begin position="224"/>
        <end position="258"/>
    </location>
</feature>